<dbReference type="Pfam" id="PF00367">
    <property type="entry name" value="PTS_EIIB"/>
    <property type="match status" value="1"/>
</dbReference>
<evidence type="ECO:0000256" key="13">
    <source>
        <dbReference type="SAM" id="Phobius"/>
    </source>
</evidence>
<dbReference type="PROSITE" id="PS51093">
    <property type="entry name" value="PTS_EIIA_TYPE_1"/>
    <property type="match status" value="1"/>
</dbReference>
<evidence type="ECO:0000256" key="12">
    <source>
        <dbReference type="SAM" id="MobiDB-lite"/>
    </source>
</evidence>
<dbReference type="Proteomes" id="UP000823891">
    <property type="component" value="Unassembled WGS sequence"/>
</dbReference>
<dbReference type="PANTHER" id="PTHR30175:SF7">
    <property type="entry name" value="NEGATIVE REGULATOR OF SACY ACTIVITY"/>
    <property type="match status" value="1"/>
</dbReference>
<feature type="region of interest" description="Disordered" evidence="12">
    <location>
        <begin position="460"/>
        <end position="501"/>
    </location>
</feature>
<evidence type="ECO:0000256" key="2">
    <source>
        <dbReference type="ARBA" id="ARBA00022448"/>
    </source>
</evidence>
<evidence type="ECO:0000256" key="9">
    <source>
        <dbReference type="ARBA" id="ARBA00022989"/>
    </source>
</evidence>
<feature type="compositionally biased region" description="Polar residues" evidence="12">
    <location>
        <begin position="463"/>
        <end position="479"/>
    </location>
</feature>
<dbReference type="InterPro" id="IPR050558">
    <property type="entry name" value="PTS_Sugar-Specific_Components"/>
</dbReference>
<dbReference type="GO" id="GO:0016301">
    <property type="term" value="F:kinase activity"/>
    <property type="evidence" value="ECO:0007669"/>
    <property type="project" value="UniProtKB-KW"/>
</dbReference>
<feature type="transmembrane region" description="Helical" evidence="13">
    <location>
        <begin position="332"/>
        <end position="352"/>
    </location>
</feature>
<evidence type="ECO:0000256" key="10">
    <source>
        <dbReference type="ARBA" id="ARBA00023136"/>
    </source>
</evidence>
<keyword evidence="5" id="KW-0808">Transferase</keyword>
<feature type="transmembrane region" description="Helical" evidence="13">
    <location>
        <begin position="112"/>
        <end position="133"/>
    </location>
</feature>
<dbReference type="NCBIfam" id="TIGR00826">
    <property type="entry name" value="EIIB_glc"/>
    <property type="match status" value="1"/>
</dbReference>
<keyword evidence="2" id="KW-0813">Transport</keyword>
<dbReference type="PROSITE" id="PS51098">
    <property type="entry name" value="PTS_EIIB_TYPE_1"/>
    <property type="match status" value="1"/>
</dbReference>
<dbReference type="NCBIfam" id="TIGR00830">
    <property type="entry name" value="PTBA"/>
    <property type="match status" value="1"/>
</dbReference>
<comment type="caution">
    <text evidence="17">The sequence shown here is derived from an EMBL/GenBank/DDBJ whole genome shotgun (WGS) entry which is preliminary data.</text>
</comment>
<evidence type="ECO:0000256" key="11">
    <source>
        <dbReference type="PROSITE-ProRule" id="PRU00421"/>
    </source>
</evidence>
<evidence type="ECO:0000259" key="15">
    <source>
        <dbReference type="PROSITE" id="PS51098"/>
    </source>
</evidence>
<dbReference type="SUPFAM" id="SSF55604">
    <property type="entry name" value="Glucose permease domain IIB"/>
    <property type="match status" value="1"/>
</dbReference>
<feature type="transmembrane region" description="Helical" evidence="13">
    <location>
        <begin position="289"/>
        <end position="312"/>
    </location>
</feature>
<feature type="compositionally biased region" description="Basic and acidic residues" evidence="12">
    <location>
        <begin position="480"/>
        <end position="490"/>
    </location>
</feature>
<feature type="transmembrane region" description="Helical" evidence="13">
    <location>
        <begin position="249"/>
        <end position="277"/>
    </location>
</feature>
<dbReference type="GO" id="GO:0008982">
    <property type="term" value="F:protein-N(PI)-phosphohistidine-sugar phosphotransferase activity"/>
    <property type="evidence" value="ECO:0007669"/>
    <property type="project" value="InterPro"/>
</dbReference>
<feature type="transmembrane region" description="Helical" evidence="13">
    <location>
        <begin position="145"/>
        <end position="165"/>
    </location>
</feature>
<feature type="transmembrane region" description="Helical" evidence="13">
    <location>
        <begin position="391"/>
        <end position="424"/>
    </location>
</feature>
<feature type="active site" description="Phosphocysteine intermediate; for EIIB activity" evidence="11">
    <location>
        <position position="26"/>
    </location>
</feature>
<feature type="domain" description="PTS EIIC type-1" evidence="16">
    <location>
        <begin position="107"/>
        <end position="466"/>
    </location>
</feature>
<evidence type="ECO:0000259" key="14">
    <source>
        <dbReference type="PROSITE" id="PS51093"/>
    </source>
</evidence>
<sequence>MDYRKAAQEVYDNIGGRANIVSAAHCATRLRLVIADNEKCDKDAVENIDGVKGVFFASGQLQIIFGTGTVNKVYEEFVQIAGITGASKEEVKQAAGAKASFWKRAIKTLGDVFVPIIPAIVASGLLMGLLEGLCNVWPQMAQSGTYTIIHLFSNAAFTFLPILVAVSAARVFGGNQFLGAVIGMIMIHPDLLNAWSVASADSIPTAEVWFGLYEINLTGYQGHVIPVVIAVWFMSMLEKRLHKLVPEIIDLFVTPLVTVLVTGYLTLTIFGPIFSWIENGVLAGMQWLITLPFGIGAALCGAAYAPTVVAGVHHMYNALEAGLLSGTGLNTWMPIATAANVAQGAAALALAIKTRNKKTKALALPASLSAFLGITEPAIFGVNIRYMKPFVAGIIGGACGALIAGWTGIGATAYGVTGLFGYLITTSYTLQYTLVIVVSVAVAFLLSWILYRDEEKAPETKTEGQAASASKTDGAQSASGKERADKKEEAAGSAEPASKAGETAAGEALFVCSPISGEAIPLSDVKDETFAGEILGKGMAVIPDEGKVYAPFDGTVETIFPTGHAVALKSAAGVEALIHVGMDTVKLNGKYYTARVQDGAVVKKGDLLVEFDLDGIRGEGYDVTTPVVITNTDEYAQVSAVKNGKTAAGDPVIEIDR</sequence>
<evidence type="ECO:0000256" key="3">
    <source>
        <dbReference type="ARBA" id="ARBA00022475"/>
    </source>
</evidence>
<dbReference type="FunFam" id="2.70.70.10:FF:000001">
    <property type="entry name" value="PTS system glucose-specific IIA component"/>
    <property type="match status" value="1"/>
</dbReference>
<evidence type="ECO:0000256" key="7">
    <source>
        <dbReference type="ARBA" id="ARBA00022692"/>
    </source>
</evidence>
<evidence type="ECO:0000256" key="1">
    <source>
        <dbReference type="ARBA" id="ARBA00004651"/>
    </source>
</evidence>
<dbReference type="AlphaFoldDB" id="A0A9D2SPY8"/>
<evidence type="ECO:0000313" key="18">
    <source>
        <dbReference type="Proteomes" id="UP000823891"/>
    </source>
</evidence>
<keyword evidence="8" id="KW-0418">Kinase</keyword>
<dbReference type="Pfam" id="PF02378">
    <property type="entry name" value="PTS_EIIC"/>
    <property type="match status" value="1"/>
</dbReference>
<dbReference type="EMBL" id="DWWS01000018">
    <property type="protein sequence ID" value="HJC22922.1"/>
    <property type="molecule type" value="Genomic_DNA"/>
</dbReference>
<protein>
    <submittedName>
        <fullName evidence="17">Glucose PTS transporter subunit IIA</fullName>
    </submittedName>
</protein>
<evidence type="ECO:0000256" key="4">
    <source>
        <dbReference type="ARBA" id="ARBA00022597"/>
    </source>
</evidence>
<dbReference type="GO" id="GO:0015771">
    <property type="term" value="P:trehalose transport"/>
    <property type="evidence" value="ECO:0007669"/>
    <property type="project" value="TreeGrafter"/>
</dbReference>
<dbReference type="Gene3D" id="3.30.1360.60">
    <property type="entry name" value="Glucose permease domain IIB"/>
    <property type="match status" value="1"/>
</dbReference>
<proteinExistence type="predicted"/>
<keyword evidence="7 13" id="KW-0812">Transmembrane</keyword>
<evidence type="ECO:0000313" key="17">
    <source>
        <dbReference type="EMBL" id="HJC22922.1"/>
    </source>
</evidence>
<keyword evidence="4" id="KW-0762">Sugar transport</keyword>
<feature type="domain" description="PTS EIIB type-1" evidence="15">
    <location>
        <begin position="4"/>
        <end position="87"/>
    </location>
</feature>
<accession>A0A9D2SPY8</accession>
<evidence type="ECO:0000256" key="6">
    <source>
        <dbReference type="ARBA" id="ARBA00022683"/>
    </source>
</evidence>
<dbReference type="InterPro" id="IPR036878">
    <property type="entry name" value="Glu_permease_IIB"/>
</dbReference>
<feature type="transmembrane region" description="Helical" evidence="13">
    <location>
        <begin position="218"/>
        <end position="237"/>
    </location>
</feature>
<comment type="subcellular location">
    <subcellularLocation>
        <location evidence="1">Cell membrane</location>
        <topology evidence="1">Multi-pass membrane protein</topology>
    </subcellularLocation>
</comment>
<dbReference type="PROSITE" id="PS01035">
    <property type="entry name" value="PTS_EIIB_TYPE_1_CYS"/>
    <property type="match status" value="1"/>
</dbReference>
<dbReference type="InterPro" id="IPR018113">
    <property type="entry name" value="PTrfase_EIIB_Cys"/>
</dbReference>
<reference evidence="17" key="1">
    <citation type="journal article" date="2021" name="PeerJ">
        <title>Extensive microbial diversity within the chicken gut microbiome revealed by metagenomics and culture.</title>
        <authorList>
            <person name="Gilroy R."/>
            <person name="Ravi A."/>
            <person name="Getino M."/>
            <person name="Pursley I."/>
            <person name="Horton D.L."/>
            <person name="Alikhan N.F."/>
            <person name="Baker D."/>
            <person name="Gharbi K."/>
            <person name="Hall N."/>
            <person name="Watson M."/>
            <person name="Adriaenssens E.M."/>
            <person name="Foster-Nyarko E."/>
            <person name="Jarju S."/>
            <person name="Secka A."/>
            <person name="Antonio M."/>
            <person name="Oren A."/>
            <person name="Chaudhuri R.R."/>
            <person name="La Ragione R."/>
            <person name="Hildebrand F."/>
            <person name="Pallen M.J."/>
        </authorList>
    </citation>
    <scope>NUCLEOTIDE SEQUENCE</scope>
    <source>
        <strain evidence="17">USAMLcec2-132</strain>
    </source>
</reference>
<feature type="domain" description="PTS EIIA type-1" evidence="14">
    <location>
        <begin position="527"/>
        <end position="631"/>
    </location>
</feature>
<keyword evidence="3" id="KW-1003">Cell membrane</keyword>
<dbReference type="PROSITE" id="PS51103">
    <property type="entry name" value="PTS_EIIC_TYPE_1"/>
    <property type="match status" value="1"/>
</dbReference>
<dbReference type="GO" id="GO:0009401">
    <property type="term" value="P:phosphoenolpyruvate-dependent sugar phosphotransferase system"/>
    <property type="evidence" value="ECO:0007669"/>
    <property type="project" value="UniProtKB-KW"/>
</dbReference>
<dbReference type="Gene3D" id="2.70.70.10">
    <property type="entry name" value="Glucose Permease (Domain IIA)"/>
    <property type="match status" value="1"/>
</dbReference>
<dbReference type="FunFam" id="3.30.1360.60:FF:000001">
    <property type="entry name" value="PTS system glucose-specific IIBC component PtsG"/>
    <property type="match status" value="1"/>
</dbReference>
<keyword evidence="9 13" id="KW-1133">Transmembrane helix</keyword>
<dbReference type="GO" id="GO:0005886">
    <property type="term" value="C:plasma membrane"/>
    <property type="evidence" value="ECO:0007669"/>
    <property type="project" value="UniProtKB-SubCell"/>
</dbReference>
<evidence type="ECO:0000256" key="8">
    <source>
        <dbReference type="ARBA" id="ARBA00022777"/>
    </source>
</evidence>
<reference evidence="17" key="2">
    <citation type="submission" date="2021-04" db="EMBL/GenBank/DDBJ databases">
        <authorList>
            <person name="Gilroy R."/>
        </authorList>
    </citation>
    <scope>NUCLEOTIDE SEQUENCE</scope>
    <source>
        <strain evidence="17">USAMLcec2-132</strain>
    </source>
</reference>
<dbReference type="CDD" id="cd00212">
    <property type="entry name" value="PTS_IIB_glc"/>
    <property type="match status" value="1"/>
</dbReference>
<dbReference type="GO" id="GO:0090589">
    <property type="term" value="F:protein-phosphocysteine-trehalose phosphotransferase system transporter activity"/>
    <property type="evidence" value="ECO:0007669"/>
    <property type="project" value="TreeGrafter"/>
</dbReference>
<evidence type="ECO:0000256" key="5">
    <source>
        <dbReference type="ARBA" id="ARBA00022679"/>
    </source>
</evidence>
<gene>
    <name evidence="17" type="ORF">H9761_04360</name>
</gene>
<name>A0A9D2SPY8_9FIRM</name>
<dbReference type="InterPro" id="IPR001996">
    <property type="entry name" value="PTS_IIB_1"/>
</dbReference>
<evidence type="ECO:0000259" key="16">
    <source>
        <dbReference type="PROSITE" id="PS51103"/>
    </source>
</evidence>
<feature type="transmembrane region" description="Helical" evidence="13">
    <location>
        <begin position="430"/>
        <end position="451"/>
    </location>
</feature>
<dbReference type="SUPFAM" id="SSF51261">
    <property type="entry name" value="Duplicated hybrid motif"/>
    <property type="match status" value="1"/>
</dbReference>
<organism evidence="17 18">
    <name type="scientific">Candidatus Eisenbergiella merdavium</name>
    <dbReference type="NCBI Taxonomy" id="2838551"/>
    <lineage>
        <taxon>Bacteria</taxon>
        <taxon>Bacillati</taxon>
        <taxon>Bacillota</taxon>
        <taxon>Clostridia</taxon>
        <taxon>Lachnospirales</taxon>
        <taxon>Lachnospiraceae</taxon>
        <taxon>Eisenbergiella</taxon>
    </lineage>
</organism>
<dbReference type="InterPro" id="IPR013013">
    <property type="entry name" value="PTS_EIIC_1"/>
</dbReference>
<dbReference type="PANTHER" id="PTHR30175">
    <property type="entry name" value="PHOSPHOTRANSFERASE SYSTEM TRANSPORT PROTEIN"/>
    <property type="match status" value="1"/>
</dbReference>
<dbReference type="InterPro" id="IPR011055">
    <property type="entry name" value="Dup_hybrid_motif"/>
</dbReference>
<keyword evidence="6" id="KW-0598">Phosphotransferase system</keyword>
<keyword evidence="10 13" id="KW-0472">Membrane</keyword>
<dbReference type="InterPro" id="IPR003352">
    <property type="entry name" value="PTS_EIIC"/>
</dbReference>
<dbReference type="Pfam" id="PF00358">
    <property type="entry name" value="PTS_EIIA_1"/>
    <property type="match status" value="1"/>
</dbReference>
<dbReference type="InterPro" id="IPR001127">
    <property type="entry name" value="PTS_EIIA_1_perm"/>
</dbReference>
<dbReference type="PROSITE" id="PS00371">
    <property type="entry name" value="PTS_EIIA_TYPE_1_HIS"/>
    <property type="match status" value="1"/>
</dbReference>